<name>A0A6A5WI35_9PLEO</name>
<keyword evidence="2" id="KW-1185">Reference proteome</keyword>
<reference evidence="1" key="1">
    <citation type="journal article" date="2020" name="Stud. Mycol.">
        <title>101 Dothideomycetes genomes: a test case for predicting lifestyles and emergence of pathogens.</title>
        <authorList>
            <person name="Haridas S."/>
            <person name="Albert R."/>
            <person name="Binder M."/>
            <person name="Bloem J."/>
            <person name="Labutti K."/>
            <person name="Salamov A."/>
            <person name="Andreopoulos B."/>
            <person name="Baker S."/>
            <person name="Barry K."/>
            <person name="Bills G."/>
            <person name="Bluhm B."/>
            <person name="Cannon C."/>
            <person name="Castanera R."/>
            <person name="Culley D."/>
            <person name="Daum C."/>
            <person name="Ezra D."/>
            <person name="Gonzalez J."/>
            <person name="Henrissat B."/>
            <person name="Kuo A."/>
            <person name="Liang C."/>
            <person name="Lipzen A."/>
            <person name="Lutzoni F."/>
            <person name="Magnuson J."/>
            <person name="Mondo S."/>
            <person name="Nolan M."/>
            <person name="Ohm R."/>
            <person name="Pangilinan J."/>
            <person name="Park H.-J."/>
            <person name="Ramirez L."/>
            <person name="Alfaro M."/>
            <person name="Sun H."/>
            <person name="Tritt A."/>
            <person name="Yoshinaga Y."/>
            <person name="Zwiers L.-H."/>
            <person name="Turgeon B."/>
            <person name="Goodwin S."/>
            <person name="Spatafora J."/>
            <person name="Crous P."/>
            <person name="Grigoriev I."/>
        </authorList>
    </citation>
    <scope>NUCLEOTIDE SEQUENCE</scope>
    <source>
        <strain evidence="1">CBS 123094</strain>
    </source>
</reference>
<evidence type="ECO:0000313" key="2">
    <source>
        <dbReference type="Proteomes" id="UP000799779"/>
    </source>
</evidence>
<dbReference type="AlphaFoldDB" id="A0A6A5WI35"/>
<dbReference type="OrthoDB" id="3709982at2759"/>
<proteinExistence type="predicted"/>
<dbReference type="EMBL" id="ML977601">
    <property type="protein sequence ID" value="KAF1998825.1"/>
    <property type="molecule type" value="Genomic_DNA"/>
</dbReference>
<sequence>SNMVDMQPSSIPKRVVLRFDVKYEQEEAAINKDFFAFYGSELAQDYYSHLIPHNESYKMHIILNLYSQTSSSIDVHAIEYEVDRVRKAREFTFERLHGAARYLAHLRCRRLGWGYRPTLS</sequence>
<dbReference type="Proteomes" id="UP000799779">
    <property type="component" value="Unassembled WGS sequence"/>
</dbReference>
<organism evidence="1 2">
    <name type="scientific">Amniculicola lignicola CBS 123094</name>
    <dbReference type="NCBI Taxonomy" id="1392246"/>
    <lineage>
        <taxon>Eukaryota</taxon>
        <taxon>Fungi</taxon>
        <taxon>Dikarya</taxon>
        <taxon>Ascomycota</taxon>
        <taxon>Pezizomycotina</taxon>
        <taxon>Dothideomycetes</taxon>
        <taxon>Pleosporomycetidae</taxon>
        <taxon>Pleosporales</taxon>
        <taxon>Amniculicolaceae</taxon>
        <taxon>Amniculicola</taxon>
    </lineage>
</organism>
<accession>A0A6A5WI35</accession>
<protein>
    <submittedName>
        <fullName evidence="1">Uncharacterized protein</fullName>
    </submittedName>
</protein>
<feature type="non-terminal residue" evidence="1">
    <location>
        <position position="1"/>
    </location>
</feature>
<evidence type="ECO:0000313" key="1">
    <source>
        <dbReference type="EMBL" id="KAF1998825.1"/>
    </source>
</evidence>
<gene>
    <name evidence="1" type="ORF">P154DRAFT_438631</name>
</gene>